<comment type="similarity">
    <text evidence="12">Belongs to the class V-like SAM-binding methyltransferase superfamily. Histone-lysine methyltransferase family. Suvar3-9 subfamily.</text>
</comment>
<keyword evidence="7 12" id="KW-0479">Metal-binding</keyword>
<feature type="domain" description="Pre-SET" evidence="16">
    <location>
        <begin position="190"/>
        <end position="251"/>
    </location>
</feature>
<organism evidence="17 18">
    <name type="scientific">Eptatretus burgeri</name>
    <name type="common">Inshore hagfish</name>
    <dbReference type="NCBI Taxonomy" id="7764"/>
    <lineage>
        <taxon>Eukaryota</taxon>
        <taxon>Metazoa</taxon>
        <taxon>Chordata</taxon>
        <taxon>Craniata</taxon>
        <taxon>Vertebrata</taxon>
        <taxon>Cyclostomata</taxon>
        <taxon>Myxini</taxon>
        <taxon>Myxiniformes</taxon>
        <taxon>Myxinidae</taxon>
        <taxon>Eptatretinae</taxon>
        <taxon>Eptatretus</taxon>
    </lineage>
</organism>
<dbReference type="Pfam" id="PF00385">
    <property type="entry name" value="Chromo"/>
    <property type="match status" value="1"/>
</dbReference>
<evidence type="ECO:0000256" key="7">
    <source>
        <dbReference type="ARBA" id="ARBA00022723"/>
    </source>
</evidence>
<evidence type="ECO:0000256" key="9">
    <source>
        <dbReference type="ARBA" id="ARBA00022853"/>
    </source>
</evidence>
<reference evidence="17" key="2">
    <citation type="submission" date="2025-09" db="UniProtKB">
        <authorList>
            <consortium name="Ensembl"/>
        </authorList>
    </citation>
    <scope>IDENTIFICATION</scope>
</reference>
<dbReference type="SMART" id="SM00298">
    <property type="entry name" value="CHROMO"/>
    <property type="match status" value="1"/>
</dbReference>
<keyword evidence="8 12" id="KW-0862">Zinc</keyword>
<evidence type="ECO:0000256" key="2">
    <source>
        <dbReference type="ARBA" id="ARBA00004584"/>
    </source>
</evidence>
<feature type="binding site" evidence="13">
    <location>
        <position position="206"/>
    </location>
    <ligand>
        <name>Zn(2+)</name>
        <dbReference type="ChEBI" id="CHEBI:29105"/>
        <label>2</label>
    </ligand>
</feature>
<dbReference type="PANTHER" id="PTHR46223:SF4">
    <property type="entry name" value="HISTONE-LYSINE N-METHYLTRANSFERASE-RELATED"/>
    <property type="match status" value="1"/>
</dbReference>
<dbReference type="Pfam" id="PF00856">
    <property type="entry name" value="SET"/>
    <property type="match status" value="1"/>
</dbReference>
<feature type="binding site" evidence="13">
    <location>
        <position position="243"/>
    </location>
    <ligand>
        <name>Zn(2+)</name>
        <dbReference type="ChEBI" id="CHEBI:29105"/>
        <label>3</label>
    </ligand>
</feature>
<evidence type="ECO:0000313" key="18">
    <source>
        <dbReference type="Proteomes" id="UP000694388"/>
    </source>
</evidence>
<proteinExistence type="inferred from homology"/>
<evidence type="ECO:0000256" key="11">
    <source>
        <dbReference type="ARBA" id="ARBA00023328"/>
    </source>
</evidence>
<evidence type="ECO:0000259" key="14">
    <source>
        <dbReference type="PROSITE" id="PS50013"/>
    </source>
</evidence>
<dbReference type="Gene3D" id="2.40.50.40">
    <property type="match status" value="1"/>
</dbReference>
<evidence type="ECO:0000256" key="10">
    <source>
        <dbReference type="ARBA" id="ARBA00023242"/>
    </source>
</evidence>
<evidence type="ECO:0000256" key="6">
    <source>
        <dbReference type="ARBA" id="ARBA00022691"/>
    </source>
</evidence>
<keyword evidence="4 12" id="KW-0489">Methyltransferase</keyword>
<dbReference type="GeneTree" id="ENSGT00940000156788"/>
<name>A0A8C4QK70_EPTBU</name>
<comment type="subcellular location">
    <subcellularLocation>
        <location evidence="2">Chromosome</location>
        <location evidence="2">Centromere</location>
    </subcellularLocation>
    <subcellularLocation>
        <location evidence="1 12">Nucleus</location>
    </subcellularLocation>
</comment>
<dbReference type="InterPro" id="IPR007728">
    <property type="entry name" value="Pre-SET_dom"/>
</dbReference>
<dbReference type="InterPro" id="IPR023780">
    <property type="entry name" value="Chromo_domain"/>
</dbReference>
<evidence type="ECO:0000256" key="12">
    <source>
        <dbReference type="PIRNR" id="PIRNR009343"/>
    </source>
</evidence>
<reference evidence="17" key="1">
    <citation type="submission" date="2025-08" db="UniProtKB">
        <authorList>
            <consortium name="Ensembl"/>
        </authorList>
    </citation>
    <scope>IDENTIFICATION</scope>
</reference>
<evidence type="ECO:0000259" key="16">
    <source>
        <dbReference type="PROSITE" id="PS50867"/>
    </source>
</evidence>
<feature type="binding site" evidence="13">
    <location>
        <position position="205"/>
    </location>
    <ligand>
        <name>Zn(2+)</name>
        <dbReference type="ChEBI" id="CHEBI:29105"/>
        <label>1</label>
    </ligand>
</feature>
<dbReference type="InterPro" id="IPR046341">
    <property type="entry name" value="SET_dom_sf"/>
</dbReference>
<dbReference type="InterPro" id="IPR011381">
    <property type="entry name" value="H3-K9_MeTrfase_SUV39H1/2-like"/>
</dbReference>
<keyword evidence="6 12" id="KW-0949">S-adenosyl-L-methionine</keyword>
<dbReference type="PROSITE" id="PS50013">
    <property type="entry name" value="CHROMO_2"/>
    <property type="match status" value="1"/>
</dbReference>
<dbReference type="InterPro" id="IPR050973">
    <property type="entry name" value="H3K9_Histone-Lys_N-MTase"/>
</dbReference>
<feature type="domain" description="Chromo" evidence="14">
    <location>
        <begin position="54"/>
        <end position="102"/>
    </location>
</feature>
<dbReference type="SMART" id="SM00468">
    <property type="entry name" value="PreSET"/>
    <property type="match status" value="1"/>
</dbReference>
<evidence type="ECO:0000256" key="3">
    <source>
        <dbReference type="ARBA" id="ARBA00022454"/>
    </source>
</evidence>
<dbReference type="PROSITE" id="PS50867">
    <property type="entry name" value="PRE_SET"/>
    <property type="match status" value="1"/>
</dbReference>
<dbReference type="GO" id="GO:0032259">
    <property type="term" value="P:methylation"/>
    <property type="evidence" value="ECO:0007669"/>
    <property type="project" value="UniProtKB-KW"/>
</dbReference>
<keyword evidence="9 12" id="KW-0156">Chromatin regulator</keyword>
<evidence type="ECO:0000313" key="17">
    <source>
        <dbReference type="Ensembl" id="ENSEBUP00000016136.1"/>
    </source>
</evidence>
<feature type="binding site" evidence="13">
    <location>
        <position position="192"/>
    </location>
    <ligand>
        <name>Zn(2+)</name>
        <dbReference type="ChEBI" id="CHEBI:29105"/>
        <label>1</label>
    </ligand>
</feature>
<evidence type="ECO:0000256" key="4">
    <source>
        <dbReference type="ARBA" id="ARBA00022603"/>
    </source>
</evidence>
<keyword evidence="3" id="KW-0158">Chromosome</keyword>
<dbReference type="PIRSF" id="PIRSF009343">
    <property type="entry name" value="SUV39_SET"/>
    <property type="match status" value="1"/>
</dbReference>
<dbReference type="Pfam" id="PF05033">
    <property type="entry name" value="Pre-SET"/>
    <property type="match status" value="1"/>
</dbReference>
<feature type="binding site" evidence="13">
    <location>
        <position position="233"/>
    </location>
    <ligand>
        <name>Zn(2+)</name>
        <dbReference type="ChEBI" id="CHEBI:29105"/>
        <label>2</label>
    </ligand>
</feature>
<dbReference type="InterPro" id="IPR016197">
    <property type="entry name" value="Chromo-like_dom_sf"/>
</dbReference>
<feature type="domain" description="SET" evidence="15">
    <location>
        <begin position="254"/>
        <end position="343"/>
    </location>
</feature>
<comment type="catalytic activity">
    <reaction evidence="12">
        <text>L-lysyl(9)-[histone H3] + 3 S-adenosyl-L-methionine = N(6),N(6),N(6)-trimethyl-L-lysyl(9)-[histone H3] + 3 S-adenosyl-L-homocysteine + 3 H(+)</text>
        <dbReference type="Rhea" id="RHEA:60276"/>
        <dbReference type="Rhea" id="RHEA-COMP:15538"/>
        <dbReference type="Rhea" id="RHEA-COMP:15546"/>
        <dbReference type="ChEBI" id="CHEBI:15378"/>
        <dbReference type="ChEBI" id="CHEBI:29969"/>
        <dbReference type="ChEBI" id="CHEBI:57856"/>
        <dbReference type="ChEBI" id="CHEBI:59789"/>
        <dbReference type="ChEBI" id="CHEBI:61961"/>
        <dbReference type="EC" id="2.1.1.355"/>
    </reaction>
</comment>
<feature type="binding site" evidence="13">
    <location>
        <position position="192"/>
    </location>
    <ligand>
        <name>Zn(2+)</name>
        <dbReference type="ChEBI" id="CHEBI:29105"/>
        <label>2</label>
    </ligand>
</feature>
<feature type="binding site" evidence="13">
    <location>
        <position position="239"/>
    </location>
    <ligand>
        <name>Zn(2+)</name>
        <dbReference type="ChEBI" id="CHEBI:29105"/>
        <label>3</label>
    </ligand>
</feature>
<keyword evidence="10 12" id="KW-0539">Nucleus</keyword>
<dbReference type="InterPro" id="IPR001214">
    <property type="entry name" value="SET_dom"/>
</dbReference>
<dbReference type="InterPro" id="IPR000953">
    <property type="entry name" value="Chromo/chromo_shadow_dom"/>
</dbReference>
<feature type="binding site" evidence="13">
    <location>
        <position position="194"/>
    </location>
    <ligand>
        <name>Zn(2+)</name>
        <dbReference type="ChEBI" id="CHEBI:29105"/>
        <label>1</label>
    </ligand>
</feature>
<dbReference type="GO" id="GO:0140949">
    <property type="term" value="F:histone H3K9 trimethyltransferase activity"/>
    <property type="evidence" value="ECO:0007669"/>
    <property type="project" value="UniProtKB-EC"/>
</dbReference>
<dbReference type="OMA" id="CPEEAGF"/>
<evidence type="ECO:0000256" key="8">
    <source>
        <dbReference type="ARBA" id="ARBA00022833"/>
    </source>
</evidence>
<dbReference type="EC" id="2.1.1.355" evidence="12"/>
<keyword evidence="11" id="KW-0137">Centromere</keyword>
<dbReference type="Proteomes" id="UP000694388">
    <property type="component" value="Unplaced"/>
</dbReference>
<keyword evidence="18" id="KW-1185">Reference proteome</keyword>
<evidence type="ECO:0000256" key="5">
    <source>
        <dbReference type="ARBA" id="ARBA00022679"/>
    </source>
</evidence>
<feature type="binding site" evidence="13">
    <location>
        <position position="197"/>
    </location>
    <ligand>
        <name>Zn(2+)</name>
        <dbReference type="ChEBI" id="CHEBI:29105"/>
        <label>3</label>
    </ligand>
</feature>
<dbReference type="PANTHER" id="PTHR46223">
    <property type="entry name" value="HISTONE-LYSINE N-METHYLTRANSFERASE SUV39H"/>
    <property type="match status" value="1"/>
</dbReference>
<feature type="binding site" evidence="13">
    <location>
        <position position="197"/>
    </location>
    <ligand>
        <name>Zn(2+)</name>
        <dbReference type="ChEBI" id="CHEBI:29105"/>
        <label>1</label>
    </ligand>
</feature>
<dbReference type="GO" id="GO:0008270">
    <property type="term" value="F:zinc ion binding"/>
    <property type="evidence" value="ECO:0007669"/>
    <property type="project" value="UniProtKB-UniRule"/>
</dbReference>
<dbReference type="SUPFAM" id="SSF54160">
    <property type="entry name" value="Chromo domain-like"/>
    <property type="match status" value="1"/>
</dbReference>
<dbReference type="GO" id="GO:0000775">
    <property type="term" value="C:chromosome, centromeric region"/>
    <property type="evidence" value="ECO:0007669"/>
    <property type="project" value="UniProtKB-SubCell"/>
</dbReference>
<evidence type="ECO:0000256" key="13">
    <source>
        <dbReference type="PIRSR" id="PIRSR009343-2"/>
    </source>
</evidence>
<protein>
    <recommendedName>
        <fullName evidence="12">Histone-lysine N-methyltransferase</fullName>
        <ecNumber evidence="12">2.1.1.355</ecNumber>
    </recommendedName>
</protein>
<keyword evidence="5 12" id="KW-0808">Transferase</keyword>
<dbReference type="PROSITE" id="PS50280">
    <property type="entry name" value="SET"/>
    <property type="match status" value="1"/>
</dbReference>
<feature type="binding site" evidence="13">
    <location>
        <position position="237"/>
    </location>
    <ligand>
        <name>Zn(2+)</name>
        <dbReference type="ChEBI" id="CHEBI:29105"/>
        <label>2</label>
    </ligand>
</feature>
<dbReference type="CDD" id="cd18639">
    <property type="entry name" value="CD_SUV39H1_like"/>
    <property type="match status" value="1"/>
</dbReference>
<dbReference type="AlphaFoldDB" id="A0A8C4QK70"/>
<accession>A0A8C4QK70</accession>
<evidence type="ECO:0000256" key="1">
    <source>
        <dbReference type="ARBA" id="ARBA00004123"/>
    </source>
</evidence>
<dbReference type="Gene3D" id="2.170.270.10">
    <property type="entry name" value="SET domain"/>
    <property type="match status" value="1"/>
</dbReference>
<sequence>MSRALRVIEQQKVVVSAGLCVPCLVSHDHLIQLCRQQGLTCLVLGITRYNRQEFEVEYLCDFYRLRGKEFYYVKWKGWPESENTWVAKRNLHCSKLLRIFHNDLIRIIGKEFMQSPTCTLPSAATNFMLCRGKQLDDLARWEEEINKLKNHQHRIVVENNVDLEGPPKAFHYINDYQAAEGVTLVEEPIIGCSCEDCYAERESNCCANIAFMPFAYSKTRHVRLKPGQPIYECNTLCHCGSNCPNRVVQKGIVYDLCVFRTDNGRGWGVRTLHRILKNSFVMEYVGEIITSDEAERRGVFYDCLGTTYLFDLDFFKDEYTVDATYYGNISHFVNHSVGLLPLG</sequence>
<dbReference type="Ensembl" id="ENSEBUT00000016712.1">
    <property type="protein sequence ID" value="ENSEBUP00000016136.1"/>
    <property type="gene ID" value="ENSEBUG00000010145.1"/>
</dbReference>
<feature type="binding site" evidence="13">
    <location>
        <position position="233"/>
    </location>
    <ligand>
        <name>Zn(2+)</name>
        <dbReference type="ChEBI" id="CHEBI:29105"/>
        <label>3</label>
    </ligand>
</feature>
<dbReference type="GO" id="GO:0005634">
    <property type="term" value="C:nucleus"/>
    <property type="evidence" value="ECO:0007669"/>
    <property type="project" value="UniProtKB-SubCell"/>
</dbReference>
<evidence type="ECO:0000259" key="15">
    <source>
        <dbReference type="PROSITE" id="PS50280"/>
    </source>
</evidence>
<dbReference type="SUPFAM" id="SSF82199">
    <property type="entry name" value="SET domain"/>
    <property type="match status" value="1"/>
</dbReference>